<reference evidence="2" key="1">
    <citation type="submission" date="2021-01" db="EMBL/GenBank/DDBJ databases">
        <title>Modified the classification status of verrucomicrobia.</title>
        <authorList>
            <person name="Feng X."/>
        </authorList>
    </citation>
    <scope>NUCLEOTIDE SEQUENCE</scope>
    <source>
        <strain evidence="2">_KCTC 22039</strain>
    </source>
</reference>
<proteinExistence type="predicted"/>
<accession>A0A8J7MCS7</accession>
<evidence type="ECO:0008006" key="4">
    <source>
        <dbReference type="Google" id="ProtNLM"/>
    </source>
</evidence>
<comment type="caution">
    <text evidence="2">The sequence shown here is derived from an EMBL/GenBank/DDBJ whole genome shotgun (WGS) entry which is preliminary data.</text>
</comment>
<dbReference type="Gene3D" id="1.50.10.140">
    <property type="match status" value="1"/>
</dbReference>
<feature type="signal peptide" evidence="1">
    <location>
        <begin position="1"/>
        <end position="24"/>
    </location>
</feature>
<organism evidence="2 3">
    <name type="scientific">Persicirhabdus sediminis</name>
    <dbReference type="NCBI Taxonomy" id="454144"/>
    <lineage>
        <taxon>Bacteria</taxon>
        <taxon>Pseudomonadati</taxon>
        <taxon>Verrucomicrobiota</taxon>
        <taxon>Verrucomicrobiia</taxon>
        <taxon>Verrucomicrobiales</taxon>
        <taxon>Verrucomicrobiaceae</taxon>
        <taxon>Persicirhabdus</taxon>
    </lineage>
</organism>
<keyword evidence="1" id="KW-0732">Signal</keyword>
<name>A0A8J7MCS7_9BACT</name>
<evidence type="ECO:0000313" key="3">
    <source>
        <dbReference type="Proteomes" id="UP000624703"/>
    </source>
</evidence>
<dbReference type="EMBL" id="JAENIM010000016">
    <property type="protein sequence ID" value="MBK1790156.1"/>
    <property type="molecule type" value="Genomic_DNA"/>
</dbReference>
<gene>
    <name evidence="2" type="ORF">JIN82_03185</name>
</gene>
<dbReference type="RefSeq" id="WP_200310195.1">
    <property type="nucleotide sequence ID" value="NZ_JAENIM010000016.1"/>
</dbReference>
<dbReference type="Proteomes" id="UP000624703">
    <property type="component" value="Unassembled WGS sequence"/>
</dbReference>
<evidence type="ECO:0000313" key="2">
    <source>
        <dbReference type="EMBL" id="MBK1790156.1"/>
    </source>
</evidence>
<evidence type="ECO:0000256" key="1">
    <source>
        <dbReference type="SAM" id="SignalP"/>
    </source>
</evidence>
<dbReference type="AlphaFoldDB" id="A0A8J7MCS7"/>
<sequence>MKKLNTLLTLCMLAGLLLTQVSCNKDCGNVRKKLRELEDSMGLADLKLAAEKLGHAGQVALADGDLVVQNPASGFTWQGKVEQEGKYQLWVTYFSDHAEAHARLKFNGEEKSKPVQYLGAETFKKFYLTDGTEIEADELEENRDKIEAYYFREYWGSFDLTDDVELEMLYQFQPAGNASLKIHEIELVRERDFAAELEPLFFAGIDFYDYQTSEDGFVRNYYKHGADPATTSSVATCGQGLMAYSINHHIGRDPQAEAKALRTLRLFNNKHETIHPRRHHTGWRHHFINIRTGESNSEFSTIDTCILVAGALMARNTFDSDEIRAEADELWSSIDWTSAIADLENESFHMTGKSIDGVKDEITILFSEYIMLAWFCQKYEDQVAENPRQIMTPLEDVTKSVFMGRVVPSCIFGGMLPSFHVQFPFYMTDLCGDELFFSYQAAQGWADRMWSTQKYKNRTAWGVSPGSTPKRGYSVDAFYNDNKEDVVTPRIIAGFIPTNPVAVDDLRMIFANHQKQQVTRFGRILPRWSPATPGWQSRRIAGVDYSSWLYGMAAYHPEVGLDFFKEKMQMTFEHTPGQVRAVSGEETD</sequence>
<protein>
    <recommendedName>
        <fullName evidence="4">Glycoamylase-like domain-containing protein</fullName>
    </recommendedName>
</protein>
<keyword evidence="3" id="KW-1185">Reference proteome</keyword>
<feature type="chain" id="PRO_5035250085" description="Glycoamylase-like domain-containing protein" evidence="1">
    <location>
        <begin position="25"/>
        <end position="588"/>
    </location>
</feature>